<dbReference type="GO" id="GO:0004042">
    <property type="term" value="F:L-glutamate N-acetyltransferase activity"/>
    <property type="evidence" value="ECO:0007669"/>
    <property type="project" value="UniProtKB-UniRule"/>
</dbReference>
<feature type="site" description="Involved in the stabilization of negative charge on the oxyanion by the formation of the oxyanion hole" evidence="9">
    <location>
        <position position="150"/>
    </location>
</feature>
<comment type="catalytic activity">
    <reaction evidence="9">
        <text>L-glutamate + acetyl-CoA = N-acetyl-L-glutamate + CoA + H(+)</text>
        <dbReference type="Rhea" id="RHEA:24292"/>
        <dbReference type="ChEBI" id="CHEBI:15378"/>
        <dbReference type="ChEBI" id="CHEBI:29985"/>
        <dbReference type="ChEBI" id="CHEBI:44337"/>
        <dbReference type="ChEBI" id="CHEBI:57287"/>
        <dbReference type="ChEBI" id="CHEBI:57288"/>
        <dbReference type="EC" id="2.3.1.1"/>
    </reaction>
</comment>
<keyword evidence="9" id="KW-0963">Cytoplasm</keyword>
<comment type="subcellular location">
    <subcellularLocation>
        <location evidence="9">Cytoplasm</location>
    </subcellularLocation>
</comment>
<dbReference type="EC" id="2.3.1.1" evidence="9"/>
<dbReference type="UniPathway" id="UPA00068">
    <property type="reaction ID" value="UER00106"/>
</dbReference>
<dbReference type="InterPro" id="IPR042195">
    <property type="entry name" value="ArgJ_beta_C"/>
</dbReference>
<evidence type="ECO:0000256" key="9">
    <source>
        <dbReference type="HAMAP-Rule" id="MF_01106"/>
    </source>
</evidence>
<comment type="pathway">
    <text evidence="9">Amino-acid biosynthesis; L-arginine biosynthesis; L-ornithine and N-acetyl-L-glutamate from L-glutamate and N(2)-acetyl-L-ornithine (cyclic): step 1/1.</text>
</comment>
<comment type="subunit">
    <text evidence="2 9">Heterotetramer of two alpha and two beta chains.</text>
</comment>
<reference evidence="10 11" key="1">
    <citation type="submission" date="2019-07" db="EMBL/GenBank/DDBJ databases">
        <title>The pathways for chlorine oxyanion respiration interact through the shared metabolite chlorate.</title>
        <authorList>
            <person name="Barnum T.P."/>
            <person name="Cheng Y."/>
            <person name="Hill K.A."/>
            <person name="Lucas L.N."/>
            <person name="Carlson H.K."/>
            <person name="Coates J.D."/>
        </authorList>
    </citation>
    <scope>NUCLEOTIDE SEQUENCE [LARGE SCALE GENOMIC DNA]</scope>
    <source>
        <strain evidence="10 11">BK-1</strain>
    </source>
</reference>
<evidence type="ECO:0000256" key="8">
    <source>
        <dbReference type="ARBA" id="ARBA00049439"/>
    </source>
</evidence>
<evidence type="ECO:0000256" key="3">
    <source>
        <dbReference type="ARBA" id="ARBA00022571"/>
    </source>
</evidence>
<dbReference type="HAMAP" id="MF_01106">
    <property type="entry name" value="ArgJ"/>
    <property type="match status" value="1"/>
</dbReference>
<feature type="binding site" evidence="9">
    <location>
        <position position="435"/>
    </location>
    <ligand>
        <name>substrate</name>
    </ligand>
</feature>
<dbReference type="CDD" id="cd02152">
    <property type="entry name" value="OAT"/>
    <property type="match status" value="1"/>
</dbReference>
<dbReference type="PANTHER" id="PTHR23100">
    <property type="entry name" value="ARGININE BIOSYNTHESIS BIFUNCTIONAL PROTEIN ARGJ"/>
    <property type="match status" value="1"/>
</dbReference>
<feature type="site" description="Involved in the stabilization of negative charge on the oxyanion by the formation of the oxyanion hole" evidence="9">
    <location>
        <position position="151"/>
    </location>
</feature>
<dbReference type="GO" id="GO:0005737">
    <property type="term" value="C:cytoplasm"/>
    <property type="evidence" value="ECO:0007669"/>
    <property type="project" value="UniProtKB-SubCell"/>
</dbReference>
<proteinExistence type="inferred from homology"/>
<feature type="active site" description="Nucleophile" evidence="9">
    <location>
        <position position="224"/>
    </location>
</feature>
<dbReference type="SUPFAM" id="SSF56266">
    <property type="entry name" value="DmpA/ArgJ-like"/>
    <property type="match status" value="1"/>
</dbReference>
<feature type="binding site" evidence="9">
    <location>
        <position position="187"/>
    </location>
    <ligand>
        <name>substrate</name>
    </ligand>
</feature>
<gene>
    <name evidence="9 10" type="primary">argJ</name>
    <name evidence="10" type="ORF">FHP88_15095</name>
</gene>
<dbReference type="InterPro" id="IPR002813">
    <property type="entry name" value="Arg_biosynth_ArgJ"/>
</dbReference>
<dbReference type="GO" id="GO:0004358">
    <property type="term" value="F:L-glutamate N-acetyltransferase activity, acting on acetyl-L-ornithine as donor"/>
    <property type="evidence" value="ECO:0007669"/>
    <property type="project" value="UniProtKB-UniRule"/>
</dbReference>
<feature type="binding site" evidence="9">
    <location>
        <position position="224"/>
    </location>
    <ligand>
        <name>substrate</name>
    </ligand>
</feature>
<dbReference type="FunFam" id="3.10.20.340:FF:000001">
    <property type="entry name" value="Arginine biosynthesis bifunctional protein ArgJ, chloroplastic"/>
    <property type="match status" value="1"/>
</dbReference>
<feature type="binding site" evidence="9">
    <location>
        <position position="440"/>
    </location>
    <ligand>
        <name>substrate</name>
    </ligand>
</feature>
<feature type="site" description="Cleavage; by autolysis" evidence="9">
    <location>
        <begin position="223"/>
        <end position="224"/>
    </location>
</feature>
<feature type="binding site" evidence="9">
    <location>
        <position position="311"/>
    </location>
    <ligand>
        <name>substrate</name>
    </ligand>
</feature>
<dbReference type="GO" id="GO:0006592">
    <property type="term" value="P:ornithine biosynthetic process"/>
    <property type="evidence" value="ECO:0007669"/>
    <property type="project" value="TreeGrafter"/>
</dbReference>
<evidence type="ECO:0000256" key="2">
    <source>
        <dbReference type="ARBA" id="ARBA00011475"/>
    </source>
</evidence>
<evidence type="ECO:0000256" key="7">
    <source>
        <dbReference type="ARBA" id="ARBA00023315"/>
    </source>
</evidence>
<keyword evidence="11" id="KW-1185">Reference proteome</keyword>
<dbReference type="Pfam" id="PF01960">
    <property type="entry name" value="ArgJ"/>
    <property type="match status" value="1"/>
</dbReference>
<feature type="chain" id="PRO_5023384192" description="Arginine biosynthesis bifunctional protein ArgJ beta chain" evidence="9">
    <location>
        <begin position="224"/>
        <end position="440"/>
    </location>
</feature>
<comment type="pathway">
    <text evidence="9">Amino-acid biosynthesis; L-arginine biosynthesis; N(2)-acetyl-L-ornithine from L-glutamate: step 1/4.</text>
</comment>
<dbReference type="Proteomes" id="UP000316649">
    <property type="component" value="Unassembled WGS sequence"/>
</dbReference>
<dbReference type="GO" id="GO:0006526">
    <property type="term" value="P:L-arginine biosynthetic process"/>
    <property type="evidence" value="ECO:0007669"/>
    <property type="project" value="UniProtKB-UniRule"/>
</dbReference>
<organism evidence="10 11">
    <name type="scientific">Sedimenticola selenatireducens</name>
    <dbReference type="NCBI Taxonomy" id="191960"/>
    <lineage>
        <taxon>Bacteria</taxon>
        <taxon>Pseudomonadati</taxon>
        <taxon>Pseudomonadota</taxon>
        <taxon>Gammaproteobacteria</taxon>
        <taxon>Chromatiales</taxon>
        <taxon>Sedimenticolaceae</taxon>
        <taxon>Sedimenticola</taxon>
    </lineage>
</organism>
<evidence type="ECO:0000256" key="5">
    <source>
        <dbReference type="ARBA" id="ARBA00022679"/>
    </source>
</evidence>
<dbReference type="PANTHER" id="PTHR23100:SF0">
    <property type="entry name" value="ARGININE BIOSYNTHESIS BIFUNCTIONAL PROTEIN ARGJ, MITOCHONDRIAL"/>
    <property type="match status" value="1"/>
</dbReference>
<dbReference type="NCBIfam" id="TIGR00120">
    <property type="entry name" value="ArgJ"/>
    <property type="match status" value="1"/>
</dbReference>
<feature type="chain" id="PRO_5023384193" description="Arginine biosynthesis bifunctional protein ArgJ alpha chain" evidence="9">
    <location>
        <begin position="1"/>
        <end position="223"/>
    </location>
</feature>
<sequence length="440" mass="46238">MNLVPAVQGKNINSVTGKLSNSDLAGRCLLDKVDDTGSSNEALVFHPVPGIRLGATCAGIKYNNRNDLVVIELAEGGNCAAVFTRNAFCAAPVTVAREHLLTAMPRYLLINSGNANAGTGKPGHSAAVESCKTLAATRGCAINQVLPFSTGVIGELLPLEKIAVAIPDALTSLTEQGWGTAARAIMTTDTVPKISSKQIELSGRTVTITGIAKGSGMIRPDMATMLAYIATDALVDRHLLQRCLESAVKPSFNSITVDGDTSTNDACVLMASGVSESSPITDEDSAEFACFSAAVEAVCMDLARAIVLDGEGATKLVEVLVEDAKTESEARDVAYTIAHSPLVKTALFASDPNWGRILAAVGRAGLADLDVNAIKIWLDDVCIVREGGRAKDYTEAAGQRVMDQSALTIRVALGRGDASTRILTCDLSYDYVKINAEYRS</sequence>
<feature type="binding site" evidence="9">
    <location>
        <position position="213"/>
    </location>
    <ligand>
        <name>substrate</name>
    </ligand>
</feature>
<comment type="similarity">
    <text evidence="1 9">Belongs to the ArgJ family.</text>
</comment>
<name>A0A557S048_9GAMM</name>
<accession>A0A557S048</accession>
<keyword evidence="4 9" id="KW-0028">Amino-acid biosynthesis</keyword>
<dbReference type="InterPro" id="IPR016117">
    <property type="entry name" value="ArgJ-like_dom_sf"/>
</dbReference>
<evidence type="ECO:0000256" key="6">
    <source>
        <dbReference type="ARBA" id="ARBA00022813"/>
    </source>
</evidence>
<protein>
    <recommendedName>
        <fullName evidence="9">Arginine biosynthesis bifunctional protein ArgJ</fullName>
    </recommendedName>
    <domain>
        <recommendedName>
            <fullName evidence="9">Glutamate N-acetyltransferase</fullName>
            <ecNumber evidence="9">2.3.1.35</ecNumber>
        </recommendedName>
        <alternativeName>
            <fullName evidence="9">Ornithine acetyltransferase</fullName>
            <shortName evidence="9">OATase</shortName>
        </alternativeName>
        <alternativeName>
            <fullName evidence="9">Ornithine transacetylase</fullName>
        </alternativeName>
    </domain>
    <domain>
        <recommendedName>
            <fullName evidence="9">Amino-acid acetyltransferase</fullName>
            <ecNumber evidence="9">2.3.1.1</ecNumber>
        </recommendedName>
        <alternativeName>
            <fullName evidence="9">N-acetylglutamate synthase</fullName>
            <shortName evidence="9">AGSase</shortName>
        </alternativeName>
    </domain>
    <component>
        <recommendedName>
            <fullName evidence="9">Arginine biosynthesis bifunctional protein ArgJ alpha chain</fullName>
        </recommendedName>
    </component>
    <component>
        <recommendedName>
            <fullName evidence="9">Arginine biosynthesis bifunctional protein ArgJ beta chain</fullName>
        </recommendedName>
    </component>
</protein>
<dbReference type="RefSeq" id="WP_144359923.1">
    <property type="nucleotide sequence ID" value="NZ_VMNH01000023.1"/>
</dbReference>
<evidence type="ECO:0000313" key="10">
    <source>
        <dbReference type="EMBL" id="TVO70786.1"/>
    </source>
</evidence>
<dbReference type="EC" id="2.3.1.35" evidence="9"/>
<comment type="caution">
    <text evidence="10">The sequence shown here is derived from an EMBL/GenBank/DDBJ whole genome shotgun (WGS) entry which is preliminary data.</text>
</comment>
<keyword evidence="6 9" id="KW-0068">Autocatalytic cleavage</keyword>
<dbReference type="Gene3D" id="3.60.70.12">
    <property type="entry name" value="L-amino peptidase D-ALA esterase/amidase"/>
    <property type="match status" value="1"/>
</dbReference>
<evidence type="ECO:0000313" key="11">
    <source>
        <dbReference type="Proteomes" id="UP000316649"/>
    </source>
</evidence>
<evidence type="ECO:0000256" key="1">
    <source>
        <dbReference type="ARBA" id="ARBA00006774"/>
    </source>
</evidence>
<dbReference type="Gene3D" id="3.10.20.340">
    <property type="entry name" value="ArgJ beta chain, C-terminal domain"/>
    <property type="match status" value="1"/>
</dbReference>
<evidence type="ECO:0000256" key="4">
    <source>
        <dbReference type="ARBA" id="ARBA00022605"/>
    </source>
</evidence>
<dbReference type="EMBL" id="VMNH01000023">
    <property type="protein sequence ID" value="TVO70786.1"/>
    <property type="molecule type" value="Genomic_DNA"/>
</dbReference>
<keyword evidence="5 9" id="KW-0808">Transferase</keyword>
<comment type="catalytic activity">
    <reaction evidence="8 9">
        <text>N(2)-acetyl-L-ornithine + L-glutamate = N-acetyl-L-glutamate + L-ornithine</text>
        <dbReference type="Rhea" id="RHEA:15349"/>
        <dbReference type="ChEBI" id="CHEBI:29985"/>
        <dbReference type="ChEBI" id="CHEBI:44337"/>
        <dbReference type="ChEBI" id="CHEBI:46911"/>
        <dbReference type="ChEBI" id="CHEBI:57805"/>
        <dbReference type="EC" id="2.3.1.35"/>
    </reaction>
</comment>
<dbReference type="NCBIfam" id="NF003802">
    <property type="entry name" value="PRK05388.1"/>
    <property type="match status" value="1"/>
</dbReference>
<dbReference type="AlphaFoldDB" id="A0A557S048"/>
<keyword evidence="9" id="KW-0511">Multifunctional enzyme</keyword>
<keyword evidence="7 9" id="KW-0012">Acyltransferase</keyword>
<dbReference type="OrthoDB" id="9804242at2"/>
<comment type="function">
    <text evidence="9">Catalyzes two activities which are involved in the cyclic version of arginine biosynthesis: the synthesis of N-acetylglutamate from glutamate and acetyl-CoA as the acetyl donor, and of ornithine by transacetylation between N(2)-acetylornithine and glutamate.</text>
</comment>
<dbReference type="FunFam" id="3.60.70.12:FF:000001">
    <property type="entry name" value="Arginine biosynthesis bifunctional protein ArgJ, chloroplastic"/>
    <property type="match status" value="1"/>
</dbReference>
<keyword evidence="3 9" id="KW-0055">Arginine biosynthesis</keyword>